<feature type="active site" evidence="9">
    <location>
        <position position="258"/>
    </location>
</feature>
<dbReference type="PANTHER" id="PTHR30349">
    <property type="entry name" value="PHAGE INTEGRASE-RELATED"/>
    <property type="match status" value="1"/>
</dbReference>
<keyword evidence="4 9" id="KW-0159">Chromosome partition</keyword>
<evidence type="ECO:0000259" key="10">
    <source>
        <dbReference type="PROSITE" id="PS51898"/>
    </source>
</evidence>
<evidence type="ECO:0000313" key="12">
    <source>
        <dbReference type="EMBL" id="KKJ75570.1"/>
    </source>
</evidence>
<dbReference type="GO" id="GO:0007059">
    <property type="term" value="P:chromosome segregation"/>
    <property type="evidence" value="ECO:0007669"/>
    <property type="project" value="UniProtKB-UniRule"/>
</dbReference>
<evidence type="ECO:0000256" key="5">
    <source>
        <dbReference type="ARBA" id="ARBA00022908"/>
    </source>
</evidence>
<evidence type="ECO:0000256" key="8">
    <source>
        <dbReference type="ARBA" id="ARBA00023306"/>
    </source>
</evidence>
<dbReference type="Proteomes" id="UP000034491">
    <property type="component" value="Unassembled WGS sequence"/>
</dbReference>
<name>A0A0M2R6C2_9PROT</name>
<dbReference type="Gene3D" id="1.10.150.130">
    <property type="match status" value="1"/>
</dbReference>
<proteinExistence type="inferred from homology"/>
<feature type="domain" description="Tyr recombinase" evidence="10">
    <location>
        <begin position="122"/>
        <end position="306"/>
    </location>
</feature>
<evidence type="ECO:0000256" key="7">
    <source>
        <dbReference type="ARBA" id="ARBA00023172"/>
    </source>
</evidence>
<evidence type="ECO:0000256" key="6">
    <source>
        <dbReference type="ARBA" id="ARBA00023125"/>
    </source>
</evidence>
<comment type="function">
    <text evidence="9">Site-specific tyrosine recombinase, which acts by catalyzing the cutting and rejoining of the recombining DNA molecules. The XerC-XerD complex is essential to convert dimers of the bacterial chromosome into monomers to permit their segregation at cell division. It also contributes to the segregational stability of plasmids.</text>
</comment>
<dbReference type="EMBL" id="LANI01000030">
    <property type="protein sequence ID" value="KKJ75570.1"/>
    <property type="molecule type" value="Genomic_DNA"/>
</dbReference>
<comment type="subunit">
    <text evidence="9">Forms a cyclic heterotetrameric complex composed of two molecules of XerC and two molecules of XerD.</text>
</comment>
<evidence type="ECO:0000256" key="4">
    <source>
        <dbReference type="ARBA" id="ARBA00022829"/>
    </source>
</evidence>
<reference evidence="12 13" key="1">
    <citation type="submission" date="2015-03" db="EMBL/GenBank/DDBJ databases">
        <title>Genome sequence of Kiloniella sp. P1-1, isolated from the gut microflora of Pacific white shrimp, Penaeus vannamei.</title>
        <authorList>
            <person name="Shao Z."/>
            <person name="Wang L."/>
            <person name="Li X."/>
        </authorList>
    </citation>
    <scope>NUCLEOTIDE SEQUENCE [LARGE SCALE GENOMIC DNA]</scope>
    <source>
        <strain evidence="12 13">P1-1</strain>
    </source>
</reference>
<dbReference type="InterPro" id="IPR002104">
    <property type="entry name" value="Integrase_catalytic"/>
</dbReference>
<evidence type="ECO:0000256" key="3">
    <source>
        <dbReference type="ARBA" id="ARBA00022618"/>
    </source>
</evidence>
<organism evidence="12 13">
    <name type="scientific">Kiloniella litopenaei</name>
    <dbReference type="NCBI Taxonomy" id="1549748"/>
    <lineage>
        <taxon>Bacteria</taxon>
        <taxon>Pseudomonadati</taxon>
        <taxon>Pseudomonadota</taxon>
        <taxon>Alphaproteobacteria</taxon>
        <taxon>Rhodospirillales</taxon>
        <taxon>Kiloniellaceae</taxon>
        <taxon>Kiloniella</taxon>
    </lineage>
</organism>
<feature type="active site" description="O-(3'-phospho-DNA)-tyrosine intermediate" evidence="9">
    <location>
        <position position="293"/>
    </location>
</feature>
<dbReference type="InterPro" id="IPR044068">
    <property type="entry name" value="CB"/>
</dbReference>
<keyword evidence="13" id="KW-1185">Reference proteome</keyword>
<gene>
    <name evidence="9" type="primary">xerC</name>
    <name evidence="12" type="ORF">WH95_17865</name>
</gene>
<dbReference type="PROSITE" id="PS51900">
    <property type="entry name" value="CB"/>
    <property type="match status" value="1"/>
</dbReference>
<dbReference type="GO" id="GO:0003677">
    <property type="term" value="F:DNA binding"/>
    <property type="evidence" value="ECO:0007669"/>
    <property type="project" value="UniProtKB-UniRule"/>
</dbReference>
<dbReference type="PANTHER" id="PTHR30349:SF90">
    <property type="entry name" value="TYROSINE RECOMBINASE XERD"/>
    <property type="match status" value="1"/>
</dbReference>
<feature type="active site" evidence="9">
    <location>
        <position position="284"/>
    </location>
</feature>
<keyword evidence="2 9" id="KW-0963">Cytoplasm</keyword>
<dbReference type="AlphaFoldDB" id="A0A0M2R6C2"/>
<dbReference type="InterPro" id="IPR011010">
    <property type="entry name" value="DNA_brk_join_enz"/>
</dbReference>
<evidence type="ECO:0000313" key="13">
    <source>
        <dbReference type="Proteomes" id="UP000034491"/>
    </source>
</evidence>
<keyword evidence="8 9" id="KW-0131">Cell cycle</keyword>
<feature type="active site" evidence="9">
    <location>
        <position position="190"/>
    </location>
</feature>
<dbReference type="HAMAP" id="MF_01808">
    <property type="entry name" value="Recomb_XerC_XerD"/>
    <property type="match status" value="1"/>
</dbReference>
<dbReference type="InterPro" id="IPR023009">
    <property type="entry name" value="Tyrosine_recombinase_XerC/XerD"/>
</dbReference>
<comment type="similarity">
    <text evidence="9">Belongs to the 'phage' integrase family. XerC subfamily.</text>
</comment>
<evidence type="ECO:0000256" key="9">
    <source>
        <dbReference type="HAMAP-Rule" id="MF_01808"/>
    </source>
</evidence>
<feature type="domain" description="Core-binding (CB)" evidence="11">
    <location>
        <begin position="10"/>
        <end position="101"/>
    </location>
</feature>
<dbReference type="GO" id="GO:0005737">
    <property type="term" value="C:cytoplasm"/>
    <property type="evidence" value="ECO:0007669"/>
    <property type="project" value="UniProtKB-SubCell"/>
</dbReference>
<keyword evidence="7 9" id="KW-0233">DNA recombination</keyword>
<keyword evidence="3 9" id="KW-0132">Cell division</keyword>
<protein>
    <recommendedName>
        <fullName evidence="9">Tyrosine recombinase XerC</fullName>
    </recommendedName>
</protein>
<keyword evidence="6 9" id="KW-0238">DNA-binding</keyword>
<accession>A0A0M2R6C2</accession>
<comment type="caution">
    <text evidence="12">The sequence shown here is derived from an EMBL/GenBank/DDBJ whole genome shotgun (WGS) entry which is preliminary data.</text>
</comment>
<dbReference type="Pfam" id="PF00589">
    <property type="entry name" value="Phage_integrase"/>
    <property type="match status" value="1"/>
</dbReference>
<comment type="subcellular location">
    <subcellularLocation>
        <location evidence="1 9">Cytoplasm</location>
    </subcellularLocation>
</comment>
<dbReference type="InterPro" id="IPR050090">
    <property type="entry name" value="Tyrosine_recombinase_XerCD"/>
</dbReference>
<sequence>MDLTVLPWNDDVQIAFQDWLSWHRNEKRSSDKTIEAYAQDIRAFLRFLGEHSGHVITLKSINQLEIRDFRSWLAARSGQNLSKTSTARALSAVRGLFKWMNKQQLINNHVLDILRTPKKTQAIPKALTKGEAQQVMEQSLELQDDTWVGLRDQAVLLLLYGCGLRISEALDLNQEDAPRKGQDFLRVVGKRNKERLVPILPVVCDAIASYQASCPFPTAQGSPLFLGVKGKRLSARIIQLQTQKLRGLLGLPETATPHALRHSFATHLLSNGGDLRAIQELLGHSSLSTTQRYTDVDADELLKVYDKAHPSAQK</sequence>
<dbReference type="GO" id="GO:0051301">
    <property type="term" value="P:cell division"/>
    <property type="evidence" value="ECO:0007669"/>
    <property type="project" value="UniProtKB-KW"/>
</dbReference>
<dbReference type="GO" id="GO:0009037">
    <property type="term" value="F:tyrosine-based site-specific recombinase activity"/>
    <property type="evidence" value="ECO:0007669"/>
    <property type="project" value="UniProtKB-UniRule"/>
</dbReference>
<dbReference type="InterPro" id="IPR004107">
    <property type="entry name" value="Integrase_SAM-like_N"/>
</dbReference>
<feature type="active site" evidence="9">
    <location>
        <position position="165"/>
    </location>
</feature>
<dbReference type="PATRIC" id="fig|1549748.8.peg.2844"/>
<keyword evidence="5 9" id="KW-0229">DNA integration</keyword>
<evidence type="ECO:0000256" key="2">
    <source>
        <dbReference type="ARBA" id="ARBA00022490"/>
    </source>
</evidence>
<dbReference type="SUPFAM" id="SSF56349">
    <property type="entry name" value="DNA breaking-rejoining enzymes"/>
    <property type="match status" value="1"/>
</dbReference>
<dbReference type="InterPro" id="IPR010998">
    <property type="entry name" value="Integrase_recombinase_N"/>
</dbReference>
<evidence type="ECO:0000259" key="11">
    <source>
        <dbReference type="PROSITE" id="PS51900"/>
    </source>
</evidence>
<feature type="active site" evidence="9">
    <location>
        <position position="261"/>
    </location>
</feature>
<dbReference type="PROSITE" id="PS51898">
    <property type="entry name" value="TYR_RECOMBINASE"/>
    <property type="match status" value="1"/>
</dbReference>
<dbReference type="Pfam" id="PF02899">
    <property type="entry name" value="Phage_int_SAM_1"/>
    <property type="match status" value="1"/>
</dbReference>
<dbReference type="GO" id="GO:0006313">
    <property type="term" value="P:DNA transposition"/>
    <property type="evidence" value="ECO:0007669"/>
    <property type="project" value="UniProtKB-UniRule"/>
</dbReference>
<dbReference type="STRING" id="1549748.WH95_17865"/>
<evidence type="ECO:0000256" key="1">
    <source>
        <dbReference type="ARBA" id="ARBA00004496"/>
    </source>
</evidence>
<dbReference type="InterPro" id="IPR013762">
    <property type="entry name" value="Integrase-like_cat_sf"/>
</dbReference>
<dbReference type="Gene3D" id="1.10.443.10">
    <property type="entry name" value="Intergrase catalytic core"/>
    <property type="match status" value="1"/>
</dbReference>